<dbReference type="Pfam" id="PF12146">
    <property type="entry name" value="Hydrolase_4"/>
    <property type="match status" value="1"/>
</dbReference>
<gene>
    <name evidence="2" type="ORF">ISP15_10945</name>
</gene>
<dbReference type="Proteomes" id="UP001620461">
    <property type="component" value="Unassembled WGS sequence"/>
</dbReference>
<proteinExistence type="predicted"/>
<dbReference type="InterPro" id="IPR022742">
    <property type="entry name" value="Hydrolase_4"/>
</dbReference>
<evidence type="ECO:0000259" key="1">
    <source>
        <dbReference type="Pfam" id="PF12146"/>
    </source>
</evidence>
<dbReference type="InterPro" id="IPR029058">
    <property type="entry name" value="AB_hydrolase_fold"/>
</dbReference>
<name>A0ABW8JIB0_9GAMM</name>
<keyword evidence="3" id="KW-1185">Reference proteome</keyword>
<dbReference type="SUPFAM" id="SSF53474">
    <property type="entry name" value="alpha/beta-Hydrolases"/>
    <property type="match status" value="1"/>
</dbReference>
<dbReference type="PIRSF" id="PIRSF037442">
    <property type="entry name" value="UCP037442_abhydr"/>
    <property type="match status" value="1"/>
</dbReference>
<comment type="caution">
    <text evidence="2">The sequence shown here is derived from an EMBL/GenBank/DDBJ whole genome shotgun (WGS) entry which is preliminary data.</text>
</comment>
<feature type="domain" description="Serine aminopeptidase S33" evidence="1">
    <location>
        <begin position="52"/>
        <end position="171"/>
    </location>
</feature>
<dbReference type="InterPro" id="IPR017208">
    <property type="entry name" value="UCP037442_abhydr"/>
</dbReference>
<reference evidence="2 3" key="1">
    <citation type="submission" date="2020-10" db="EMBL/GenBank/DDBJ databases">
        <title>Phylogeny of dyella-like bacteria.</title>
        <authorList>
            <person name="Fu J."/>
        </authorList>
    </citation>
    <scope>NUCLEOTIDE SEQUENCE [LARGE SCALE GENOMIC DNA]</scope>
    <source>
        <strain evidence="2 3">JP1</strain>
    </source>
</reference>
<organism evidence="2 3">
    <name type="scientific">Dyella jejuensis</name>
    <dbReference type="NCBI Taxonomy" id="1432009"/>
    <lineage>
        <taxon>Bacteria</taxon>
        <taxon>Pseudomonadati</taxon>
        <taxon>Pseudomonadota</taxon>
        <taxon>Gammaproteobacteria</taxon>
        <taxon>Lysobacterales</taxon>
        <taxon>Rhodanobacteraceae</taxon>
        <taxon>Dyella</taxon>
    </lineage>
</organism>
<evidence type="ECO:0000313" key="3">
    <source>
        <dbReference type="Proteomes" id="UP001620461"/>
    </source>
</evidence>
<accession>A0ABW8JIB0</accession>
<dbReference type="RefSeq" id="WP_404547361.1">
    <property type="nucleotide sequence ID" value="NZ_JADIKJ010000011.1"/>
</dbReference>
<dbReference type="GO" id="GO:0016787">
    <property type="term" value="F:hydrolase activity"/>
    <property type="evidence" value="ECO:0007669"/>
    <property type="project" value="UniProtKB-KW"/>
</dbReference>
<keyword evidence="2" id="KW-0378">Hydrolase</keyword>
<dbReference type="EMBL" id="JADIKJ010000011">
    <property type="protein sequence ID" value="MFK2900852.1"/>
    <property type="molecule type" value="Genomic_DNA"/>
</dbReference>
<protein>
    <submittedName>
        <fullName evidence="2">Alpha/beta fold hydrolase</fullName>
    </submittedName>
</protein>
<dbReference type="Gene3D" id="3.40.50.1820">
    <property type="entry name" value="alpha/beta hydrolase"/>
    <property type="match status" value="1"/>
</dbReference>
<sequence>MSALPIPLATHARSSIVTVNSGDGARSELILTRPIDDPLHSLYWLPAMGVPARHYLPWAQALAAHDIAVALHEWRGIGSSDRRAGRHLDWGYHQLLEMDIRAGVTEARAHWPQATSWMGGHSLGGQLACLYASLHPCDVAGMALVASGAPYWRCFSYRPVMFAAYALATPLARLLGHFPGRAIGFGGNEARSVIADWARSGRTGRYSVAGLGADVEPKLAALRQPVLALRLRDDWMVPPSSLAWLLGKMPKAPQRIDTVGPEQLSGQAADHFSWMKQPNALAAPLANWMRS</sequence>
<evidence type="ECO:0000313" key="2">
    <source>
        <dbReference type="EMBL" id="MFK2900852.1"/>
    </source>
</evidence>